<comment type="similarity">
    <text evidence="2">Belongs to the mitochondrion-specific ribosomal protein mS26 family.</text>
</comment>
<dbReference type="EMBL" id="JAUCMV010000005">
    <property type="protein sequence ID" value="KAK0397650.1"/>
    <property type="molecule type" value="Genomic_DNA"/>
</dbReference>
<keyword evidence="10" id="KW-0472">Membrane</keyword>
<dbReference type="AlphaFoldDB" id="A0AA39H1T4"/>
<dbReference type="Pfam" id="PF14943">
    <property type="entry name" value="MRP-S26"/>
    <property type="match status" value="1"/>
</dbReference>
<dbReference type="GO" id="GO:0005763">
    <property type="term" value="C:mitochondrial small ribosomal subunit"/>
    <property type="evidence" value="ECO:0007669"/>
    <property type="project" value="InterPro"/>
</dbReference>
<protein>
    <recommendedName>
        <fullName evidence="7">Small ribosomal subunit protein mS26</fullName>
    </recommendedName>
    <alternativeName>
        <fullName evidence="8">28S ribosomal protein S26, mitochondrial</fullName>
    </alternativeName>
</protein>
<evidence type="ECO:0000256" key="5">
    <source>
        <dbReference type="ARBA" id="ARBA00023128"/>
    </source>
</evidence>
<evidence type="ECO:0000256" key="4">
    <source>
        <dbReference type="ARBA" id="ARBA00022980"/>
    </source>
</evidence>
<evidence type="ECO:0000313" key="12">
    <source>
        <dbReference type="Proteomes" id="UP001175271"/>
    </source>
</evidence>
<dbReference type="PANTHER" id="PTHR21035">
    <property type="entry name" value="28S RIBOSOMAL PROTEIN S26, MITOCHONDRIAL"/>
    <property type="match status" value="1"/>
</dbReference>
<keyword evidence="10" id="KW-0812">Transmembrane</keyword>
<keyword evidence="12" id="KW-1185">Reference proteome</keyword>
<comment type="caution">
    <text evidence="11">The sequence shown here is derived from an EMBL/GenBank/DDBJ whole genome shotgun (WGS) entry which is preliminary data.</text>
</comment>
<evidence type="ECO:0000313" key="11">
    <source>
        <dbReference type="EMBL" id="KAK0397650.1"/>
    </source>
</evidence>
<keyword evidence="6" id="KW-0687">Ribonucleoprotein</keyword>
<organism evidence="11 12">
    <name type="scientific">Steinernema hermaphroditum</name>
    <dbReference type="NCBI Taxonomy" id="289476"/>
    <lineage>
        <taxon>Eukaryota</taxon>
        <taxon>Metazoa</taxon>
        <taxon>Ecdysozoa</taxon>
        <taxon>Nematoda</taxon>
        <taxon>Chromadorea</taxon>
        <taxon>Rhabditida</taxon>
        <taxon>Tylenchina</taxon>
        <taxon>Panagrolaimomorpha</taxon>
        <taxon>Strongyloidoidea</taxon>
        <taxon>Steinernematidae</taxon>
        <taxon>Steinernema</taxon>
    </lineage>
</organism>
<name>A0AA39H1T4_9BILA</name>
<proteinExistence type="inferred from homology"/>
<keyword evidence="10" id="KW-1133">Transmembrane helix</keyword>
<dbReference type="InterPro" id="IPR026140">
    <property type="entry name" value="Ribosomal_mS26"/>
</dbReference>
<sequence length="284" mass="33043">MDIMKAPRAQQLQLCRLYFYMGFALLPVMWLVNAICQHQEICQVVRIFCTRMDNHIRDVAGIMSVTLSGARHKVFLQSVRFLGRRPPKQGKPPVVPPSKKVLYNVVHVPWMKPRDVKELLWRRHTYNNAVVSMRALFRQELKLKDEAGLGLAAMKKLEEEELNNLVAQNELRNQLNSEARANREKSEWDDAKRVILQEIEKSLESERENVMKRKEEVLEMIRKSENFVTAANLSDKINEALDNPEVMDFAIDLQGKQMFNPLPVKYLEGTPTRQRGRLYDKTLA</sequence>
<gene>
    <name evidence="11" type="ORF">QR680_002203</name>
</gene>
<dbReference type="Proteomes" id="UP001175271">
    <property type="component" value="Unassembled WGS sequence"/>
</dbReference>
<dbReference type="Pfam" id="PF10251">
    <property type="entry name" value="PEN-2"/>
    <property type="match status" value="1"/>
</dbReference>
<evidence type="ECO:0000256" key="10">
    <source>
        <dbReference type="SAM" id="Phobius"/>
    </source>
</evidence>
<keyword evidence="9" id="KW-0175">Coiled coil</keyword>
<evidence type="ECO:0000256" key="8">
    <source>
        <dbReference type="ARBA" id="ARBA00035344"/>
    </source>
</evidence>
<evidence type="ECO:0000256" key="7">
    <source>
        <dbReference type="ARBA" id="ARBA00035138"/>
    </source>
</evidence>
<evidence type="ECO:0000256" key="3">
    <source>
        <dbReference type="ARBA" id="ARBA00022946"/>
    </source>
</evidence>
<comment type="subcellular location">
    <subcellularLocation>
        <location evidence="1">Mitochondrion</location>
    </subcellularLocation>
</comment>
<dbReference type="PANTHER" id="PTHR21035:SF2">
    <property type="entry name" value="SMALL RIBOSOMAL SUBUNIT PROTEIN MS26"/>
    <property type="match status" value="1"/>
</dbReference>
<accession>A0AA39H1T4</accession>
<evidence type="ECO:0000256" key="9">
    <source>
        <dbReference type="SAM" id="Coils"/>
    </source>
</evidence>
<evidence type="ECO:0000256" key="2">
    <source>
        <dbReference type="ARBA" id="ARBA00009672"/>
    </source>
</evidence>
<reference evidence="11" key="1">
    <citation type="submission" date="2023-06" db="EMBL/GenBank/DDBJ databases">
        <title>Genomic analysis of the entomopathogenic nematode Steinernema hermaphroditum.</title>
        <authorList>
            <person name="Schwarz E.M."/>
            <person name="Heppert J.K."/>
            <person name="Baniya A."/>
            <person name="Schwartz H.T."/>
            <person name="Tan C.-H."/>
            <person name="Antoshechkin I."/>
            <person name="Sternberg P.W."/>
            <person name="Goodrich-Blair H."/>
            <person name="Dillman A.R."/>
        </authorList>
    </citation>
    <scope>NUCLEOTIDE SEQUENCE</scope>
    <source>
        <strain evidence="11">PS9179</strain>
        <tissue evidence="11">Whole animal</tissue>
    </source>
</reference>
<dbReference type="InterPro" id="IPR019379">
    <property type="entry name" value="Gamma_Secretase_Asp_P_PEN2"/>
</dbReference>
<keyword evidence="4" id="KW-0689">Ribosomal protein</keyword>
<keyword evidence="5" id="KW-0496">Mitochondrion</keyword>
<evidence type="ECO:0000256" key="6">
    <source>
        <dbReference type="ARBA" id="ARBA00023274"/>
    </source>
</evidence>
<feature type="transmembrane region" description="Helical" evidence="10">
    <location>
        <begin position="12"/>
        <end position="32"/>
    </location>
</feature>
<feature type="coiled-coil region" evidence="9">
    <location>
        <begin position="157"/>
        <end position="220"/>
    </location>
</feature>
<keyword evidence="3" id="KW-0809">Transit peptide</keyword>
<evidence type="ECO:0000256" key="1">
    <source>
        <dbReference type="ARBA" id="ARBA00004173"/>
    </source>
</evidence>